<evidence type="ECO:0000256" key="1">
    <source>
        <dbReference type="SAM" id="MobiDB-lite"/>
    </source>
</evidence>
<evidence type="ECO:0000313" key="3">
    <source>
        <dbReference type="Proteomes" id="UP001383192"/>
    </source>
</evidence>
<feature type="region of interest" description="Disordered" evidence="1">
    <location>
        <begin position="12"/>
        <end position="34"/>
    </location>
</feature>
<keyword evidence="3" id="KW-1185">Reference proteome</keyword>
<proteinExistence type="predicted"/>
<comment type="caution">
    <text evidence="2">The sequence shown here is derived from an EMBL/GenBank/DDBJ whole genome shotgun (WGS) entry which is preliminary data.</text>
</comment>
<protein>
    <submittedName>
        <fullName evidence="2">Uncharacterized protein</fullName>
    </submittedName>
</protein>
<feature type="compositionally biased region" description="Acidic residues" evidence="1">
    <location>
        <begin position="16"/>
        <end position="25"/>
    </location>
</feature>
<reference evidence="2 3" key="1">
    <citation type="submission" date="2024-01" db="EMBL/GenBank/DDBJ databases">
        <title>A draft genome for a cacao thread blight-causing isolate of Paramarasmius palmivorus.</title>
        <authorList>
            <person name="Baruah I.K."/>
            <person name="Bukari Y."/>
            <person name="Amoako-Attah I."/>
            <person name="Meinhardt L.W."/>
            <person name="Bailey B.A."/>
            <person name="Cohen S.P."/>
        </authorList>
    </citation>
    <scope>NUCLEOTIDE SEQUENCE [LARGE SCALE GENOMIC DNA]</scope>
    <source>
        <strain evidence="2 3">GH-12</strain>
    </source>
</reference>
<dbReference type="EMBL" id="JAYKXP010000068">
    <property type="protein sequence ID" value="KAK7032070.1"/>
    <property type="molecule type" value="Genomic_DNA"/>
</dbReference>
<organism evidence="2 3">
    <name type="scientific">Paramarasmius palmivorus</name>
    <dbReference type="NCBI Taxonomy" id="297713"/>
    <lineage>
        <taxon>Eukaryota</taxon>
        <taxon>Fungi</taxon>
        <taxon>Dikarya</taxon>
        <taxon>Basidiomycota</taxon>
        <taxon>Agaricomycotina</taxon>
        <taxon>Agaricomycetes</taxon>
        <taxon>Agaricomycetidae</taxon>
        <taxon>Agaricales</taxon>
        <taxon>Marasmiineae</taxon>
        <taxon>Marasmiaceae</taxon>
        <taxon>Paramarasmius</taxon>
    </lineage>
</organism>
<evidence type="ECO:0000313" key="2">
    <source>
        <dbReference type="EMBL" id="KAK7032070.1"/>
    </source>
</evidence>
<accession>A0AAW0C1B2</accession>
<gene>
    <name evidence="2" type="ORF">VNI00_013439</name>
</gene>
<name>A0AAW0C1B2_9AGAR</name>
<sequence>MFTTSEAAIAALGEQGDLDEGEESDSSYTSESSVTTTESLLTSIEADMKQYKYTSTNLTCSHRPIYSPRDIEPALLEYLEGYYLLVDASYKRNHNIRKIRSQIEGLKSTFFDNTVYFQHPTGHAICIILQHVENGRRLGWSNPLKFKLDFTLSTSTNTIVVTCTMKVPATQSEKIRSQMARLTDWSEDHLTSAGVFLAYEEEDEGRV</sequence>
<dbReference type="Proteomes" id="UP001383192">
    <property type="component" value="Unassembled WGS sequence"/>
</dbReference>
<dbReference type="AlphaFoldDB" id="A0AAW0C1B2"/>